<gene>
    <name evidence="1" type="ORF">PHISCL_03144</name>
</gene>
<accession>A0A3A2ZNA1</accession>
<dbReference type="EMBL" id="MVGC01000078">
    <property type="protein sequence ID" value="RJE24506.1"/>
    <property type="molecule type" value="Genomic_DNA"/>
</dbReference>
<comment type="caution">
    <text evidence="1">The sequence shown here is derived from an EMBL/GenBank/DDBJ whole genome shotgun (WGS) entry which is preliminary data.</text>
</comment>
<sequence length="92" mass="10634">MCMAISNLQRDREYTCKDVPGRVWELQQMLDVKLVDPKQEPNIRCAMEVYRKGPLPGGTGPFTMFQDGKVITIRQLHRSSPFWLELRIAAIL</sequence>
<organism evidence="1 2">
    <name type="scientific">Aspergillus sclerotialis</name>
    <dbReference type="NCBI Taxonomy" id="2070753"/>
    <lineage>
        <taxon>Eukaryota</taxon>
        <taxon>Fungi</taxon>
        <taxon>Dikarya</taxon>
        <taxon>Ascomycota</taxon>
        <taxon>Pezizomycotina</taxon>
        <taxon>Eurotiomycetes</taxon>
        <taxon>Eurotiomycetidae</taxon>
        <taxon>Eurotiales</taxon>
        <taxon>Aspergillaceae</taxon>
        <taxon>Aspergillus</taxon>
        <taxon>Aspergillus subgen. Polypaecilum</taxon>
    </lineage>
</organism>
<proteinExistence type="predicted"/>
<evidence type="ECO:0000313" key="2">
    <source>
        <dbReference type="Proteomes" id="UP000266188"/>
    </source>
</evidence>
<dbReference type="AlphaFoldDB" id="A0A3A2ZNA1"/>
<dbReference type="OrthoDB" id="4199986at2759"/>
<name>A0A3A2ZNA1_9EURO</name>
<dbReference type="Proteomes" id="UP000266188">
    <property type="component" value="Unassembled WGS sequence"/>
</dbReference>
<protein>
    <submittedName>
        <fullName evidence="1">Uncharacterized protein</fullName>
    </submittedName>
</protein>
<evidence type="ECO:0000313" key="1">
    <source>
        <dbReference type="EMBL" id="RJE24506.1"/>
    </source>
</evidence>
<reference evidence="2" key="1">
    <citation type="submission" date="2017-02" db="EMBL/GenBank/DDBJ databases">
        <authorList>
            <person name="Tafer H."/>
            <person name="Lopandic K."/>
        </authorList>
    </citation>
    <scope>NUCLEOTIDE SEQUENCE [LARGE SCALE GENOMIC DNA]</scope>
    <source>
        <strain evidence="2">CBS 366.77</strain>
    </source>
</reference>
<keyword evidence="2" id="KW-1185">Reference proteome</keyword>